<dbReference type="GO" id="GO:0008855">
    <property type="term" value="F:exodeoxyribonuclease VII activity"/>
    <property type="evidence" value="ECO:0007669"/>
    <property type="project" value="InterPro"/>
</dbReference>
<dbReference type="RefSeq" id="WP_076429197.1">
    <property type="nucleotide sequence ID" value="NZ_FTMP01000012.1"/>
</dbReference>
<dbReference type="InterPro" id="IPR037004">
    <property type="entry name" value="Exonuc_VII_ssu_sf"/>
</dbReference>
<organism evidence="1 2">
    <name type="scientific">Aquipseudomonas alcaligenes</name>
    <name type="common">Pseudomonas alcaligenes</name>
    <dbReference type="NCBI Taxonomy" id="43263"/>
    <lineage>
        <taxon>Bacteria</taxon>
        <taxon>Pseudomonadati</taxon>
        <taxon>Pseudomonadota</taxon>
        <taxon>Gammaproteobacteria</taxon>
        <taxon>Pseudomonadales</taxon>
        <taxon>Pseudomonadaceae</taxon>
        <taxon>Aquipseudomonas</taxon>
    </lineage>
</organism>
<protein>
    <submittedName>
        <fullName evidence="1">Exodeoxyribonuclease VII small subunit</fullName>
    </submittedName>
</protein>
<accession>A0A1N6X7E6</accession>
<dbReference type="GO" id="GO:0009318">
    <property type="term" value="C:exodeoxyribonuclease VII complex"/>
    <property type="evidence" value="ECO:0007669"/>
    <property type="project" value="InterPro"/>
</dbReference>
<dbReference type="AlphaFoldDB" id="A0A1N6X7E6"/>
<gene>
    <name evidence="1" type="ORF">SAMN05878282_1123</name>
</gene>
<evidence type="ECO:0000313" key="1">
    <source>
        <dbReference type="EMBL" id="SIQ98256.1"/>
    </source>
</evidence>
<dbReference type="EMBL" id="FTMP01000012">
    <property type="protein sequence ID" value="SIQ98256.1"/>
    <property type="molecule type" value="Genomic_DNA"/>
</dbReference>
<name>A0A1N6X7E6_AQUAC</name>
<evidence type="ECO:0000313" key="2">
    <source>
        <dbReference type="Proteomes" id="UP000185841"/>
    </source>
</evidence>
<sequence>MSERTTYEQNMAFIDSTLKRLERNEVGIDELETLAQEFAAARKFCQERIARIESVLQQTLQSDQSAG</sequence>
<reference evidence="1 2" key="1">
    <citation type="submission" date="2017-01" db="EMBL/GenBank/DDBJ databases">
        <authorList>
            <person name="Mah S.A."/>
            <person name="Swanson W.J."/>
            <person name="Moy G.W."/>
            <person name="Vacquier V.D."/>
        </authorList>
    </citation>
    <scope>NUCLEOTIDE SEQUENCE [LARGE SCALE GENOMIC DNA]</scope>
    <source>
        <strain evidence="1 2">RU36E</strain>
    </source>
</reference>
<dbReference type="Proteomes" id="UP000185841">
    <property type="component" value="Unassembled WGS sequence"/>
</dbReference>
<dbReference type="GO" id="GO:0006308">
    <property type="term" value="P:DNA catabolic process"/>
    <property type="evidence" value="ECO:0007669"/>
    <property type="project" value="InterPro"/>
</dbReference>
<dbReference type="SUPFAM" id="SSF116842">
    <property type="entry name" value="XseB-like"/>
    <property type="match status" value="1"/>
</dbReference>
<proteinExistence type="predicted"/>